<dbReference type="InterPro" id="IPR003593">
    <property type="entry name" value="AAA+_ATPase"/>
</dbReference>
<organism evidence="2 3">
    <name type="scientific">Selenihalanaerobacter shriftii</name>
    <dbReference type="NCBI Taxonomy" id="142842"/>
    <lineage>
        <taxon>Bacteria</taxon>
        <taxon>Bacillati</taxon>
        <taxon>Bacillota</taxon>
        <taxon>Clostridia</taxon>
        <taxon>Halanaerobiales</taxon>
        <taxon>Halobacteroidaceae</taxon>
        <taxon>Selenihalanaerobacter</taxon>
    </lineage>
</organism>
<dbReference type="OrthoDB" id="9812140at2"/>
<keyword evidence="3" id="KW-1185">Reference proteome</keyword>
<dbReference type="Pfam" id="PF05673">
    <property type="entry name" value="DUF815"/>
    <property type="match status" value="1"/>
</dbReference>
<feature type="domain" description="AAA+ ATPase" evidence="1">
    <location>
        <begin position="236"/>
        <end position="354"/>
    </location>
</feature>
<dbReference type="RefSeq" id="WP_078810256.1">
    <property type="nucleotide sequence ID" value="NZ_FUWM01000014.1"/>
</dbReference>
<dbReference type="CDD" id="cd00009">
    <property type="entry name" value="AAA"/>
    <property type="match status" value="1"/>
</dbReference>
<sequence length="430" mass="49975">MSYLDQLKNQHLQLNQLVIYRKVLQDKLIQKFVALISKLNDPQGNITEIQNNYYEICYDLINTAERMNFKGDLWQNHLLHLVATDLNPFTLTSEKLGNKLGKSLREAATHDLIILKEILNLNLIKLAKLLEIEPINFIIDYESSSIKEANPQNIKKLKKIFSQTGNEKELVQVLAKYHYSSGAGALNNHVAFSWDNQTGLVGIKDHDPIRFEDLIGYEKQKEELIKNTERFIKGKRANNILLYGDSGTGKSSSVKALLNKYAPQKLRLVEITKEQMDQLPKILDILRHRGMYFILFMDDLSFEDFETDYKYLKAVIEGGIEVKPKNVLFYATSNRRHLIKEKWIDRDQESGEIHLNDAIQEKLSLVERFGITIRYESPNQKDYLRIVKELAQKHQINLSDSELENKAKQWAMRHNGRSGRTVQQFINHYS</sequence>
<evidence type="ECO:0000259" key="1">
    <source>
        <dbReference type="SMART" id="SM00382"/>
    </source>
</evidence>
<dbReference type="PANTHER" id="PTHR42935">
    <property type="entry name" value="SLR0930 PROTEIN"/>
    <property type="match status" value="1"/>
</dbReference>
<dbReference type="AlphaFoldDB" id="A0A1T4NG10"/>
<dbReference type="SUPFAM" id="SSF52540">
    <property type="entry name" value="P-loop containing nucleoside triphosphate hydrolases"/>
    <property type="match status" value="1"/>
</dbReference>
<reference evidence="3" key="1">
    <citation type="submission" date="2017-02" db="EMBL/GenBank/DDBJ databases">
        <authorList>
            <person name="Varghese N."/>
            <person name="Submissions S."/>
        </authorList>
    </citation>
    <scope>NUCLEOTIDE SEQUENCE [LARGE SCALE GENOMIC DNA]</scope>
    <source>
        <strain evidence="3">ATCC BAA-73</strain>
    </source>
</reference>
<dbReference type="PANTHER" id="PTHR42935:SF1">
    <property type="entry name" value="SLR0930 PROTEIN"/>
    <property type="match status" value="1"/>
</dbReference>
<name>A0A1T4NG10_9FIRM</name>
<dbReference type="Proteomes" id="UP000190625">
    <property type="component" value="Unassembled WGS sequence"/>
</dbReference>
<dbReference type="Gene3D" id="3.40.50.300">
    <property type="entry name" value="P-loop containing nucleotide triphosphate hydrolases"/>
    <property type="match status" value="1"/>
</dbReference>
<protein>
    <recommendedName>
        <fullName evidence="1">AAA+ ATPase domain-containing protein</fullName>
    </recommendedName>
</protein>
<dbReference type="InterPro" id="IPR027417">
    <property type="entry name" value="P-loop_NTPase"/>
</dbReference>
<gene>
    <name evidence="2" type="ORF">SAMN02745118_01798</name>
</gene>
<dbReference type="SMART" id="SM00382">
    <property type="entry name" value="AAA"/>
    <property type="match status" value="1"/>
</dbReference>
<proteinExistence type="predicted"/>
<evidence type="ECO:0000313" key="3">
    <source>
        <dbReference type="Proteomes" id="UP000190625"/>
    </source>
</evidence>
<evidence type="ECO:0000313" key="2">
    <source>
        <dbReference type="EMBL" id="SJZ78053.1"/>
    </source>
</evidence>
<accession>A0A1T4NG10</accession>
<dbReference type="InterPro" id="IPR008533">
    <property type="entry name" value="DUF815"/>
</dbReference>
<dbReference type="STRING" id="142842.SAMN02745118_01798"/>
<dbReference type="EMBL" id="FUWM01000014">
    <property type="protein sequence ID" value="SJZ78053.1"/>
    <property type="molecule type" value="Genomic_DNA"/>
</dbReference>